<feature type="region of interest" description="Disordered" evidence="2">
    <location>
        <begin position="1"/>
        <end position="35"/>
    </location>
</feature>
<feature type="domain" description="HTH myb-type" evidence="4">
    <location>
        <begin position="114"/>
        <end position="164"/>
    </location>
</feature>
<proteinExistence type="predicted"/>
<dbReference type="SMART" id="SM00717">
    <property type="entry name" value="SANT"/>
    <property type="match status" value="3"/>
</dbReference>
<evidence type="ECO:0000256" key="2">
    <source>
        <dbReference type="SAM" id="MobiDB-lite"/>
    </source>
</evidence>
<name>A0ABR1JRD9_9AGAR</name>
<evidence type="ECO:0000259" key="3">
    <source>
        <dbReference type="PROSITE" id="PS50090"/>
    </source>
</evidence>
<dbReference type="PROSITE" id="PS50090">
    <property type="entry name" value="MYB_LIKE"/>
    <property type="match status" value="3"/>
</dbReference>
<protein>
    <submittedName>
        <fullName evidence="5">Uncharacterized protein</fullName>
    </submittedName>
</protein>
<keyword evidence="6" id="KW-1185">Reference proteome</keyword>
<dbReference type="SUPFAM" id="SSF46689">
    <property type="entry name" value="Homeodomain-like"/>
    <property type="match status" value="2"/>
</dbReference>
<feature type="compositionally biased region" description="Basic and acidic residues" evidence="2">
    <location>
        <begin position="15"/>
        <end position="26"/>
    </location>
</feature>
<sequence>MVHRQRRSWSTEEDQLLRDAVEKEDPGNPNPSRWHAIAKHVPDRTNKDCRKRWVSNIASDVAKGGWTTEEDEKLTSAIEKYGTRWSMVASVVQSRNSDQCAKRWRDTLNPAIDRTNWSAEADEMLLNAVKQHGKLWTKIVKLYFPGRTGLSAKNRYNSITRSAETRGSRRQNGTVRRRAVERVFSVSANTSPSTRSSSISLSNDDASSPSSSSSASGSPVTPTMMLPPPVRRKLSFSSSNPLIANADLVTDSNPDISDLLAGVPLDLNMEHASTPSSLSDSDELSLDSFLHDDLMSAFNSPSPFSTDLLMSDPLPDLQNTDLSSLHIPPFPFDNNTPNLFSQERAILPQPRSLDPTSNSSPFSSTDISSIAPSDLFMPSGNVASQDKEFLESRESVLMRLDTLENMQQKLETQEITLKAQRAALNRIAMVCKMRGEEEFARRYLKEAKRRKVELSLVFEQQESINDHITSLCGQLERGFHQVQSVPVSEISQ</sequence>
<dbReference type="Gene3D" id="1.10.10.60">
    <property type="entry name" value="Homeodomain-like"/>
    <property type="match status" value="3"/>
</dbReference>
<feature type="coiled-coil region" evidence="1">
    <location>
        <begin position="393"/>
        <end position="423"/>
    </location>
</feature>
<feature type="domain" description="HTH myb-type" evidence="4">
    <location>
        <begin position="1"/>
        <end position="53"/>
    </location>
</feature>
<dbReference type="PANTHER" id="PTHR45614">
    <property type="entry name" value="MYB PROTEIN-RELATED"/>
    <property type="match status" value="1"/>
</dbReference>
<dbReference type="Proteomes" id="UP001498398">
    <property type="component" value="Unassembled WGS sequence"/>
</dbReference>
<feature type="domain" description="HTH myb-type" evidence="4">
    <location>
        <begin position="58"/>
        <end position="112"/>
    </location>
</feature>
<comment type="caution">
    <text evidence="5">The sequence shown here is derived from an EMBL/GenBank/DDBJ whole genome shotgun (WGS) entry which is preliminary data.</text>
</comment>
<organism evidence="5 6">
    <name type="scientific">Marasmiellus scandens</name>
    <dbReference type="NCBI Taxonomy" id="2682957"/>
    <lineage>
        <taxon>Eukaryota</taxon>
        <taxon>Fungi</taxon>
        <taxon>Dikarya</taxon>
        <taxon>Basidiomycota</taxon>
        <taxon>Agaricomycotina</taxon>
        <taxon>Agaricomycetes</taxon>
        <taxon>Agaricomycetidae</taxon>
        <taxon>Agaricales</taxon>
        <taxon>Marasmiineae</taxon>
        <taxon>Omphalotaceae</taxon>
        <taxon>Marasmiellus</taxon>
    </lineage>
</organism>
<evidence type="ECO:0000256" key="1">
    <source>
        <dbReference type="SAM" id="Coils"/>
    </source>
</evidence>
<feature type="region of interest" description="Disordered" evidence="2">
    <location>
        <begin position="161"/>
        <end position="228"/>
    </location>
</feature>
<feature type="compositionally biased region" description="Low complexity" evidence="2">
    <location>
        <begin position="185"/>
        <end position="224"/>
    </location>
</feature>
<feature type="domain" description="Myb-like" evidence="3">
    <location>
        <begin position="109"/>
        <end position="160"/>
    </location>
</feature>
<dbReference type="InterPro" id="IPR001005">
    <property type="entry name" value="SANT/Myb"/>
</dbReference>
<evidence type="ECO:0000313" key="6">
    <source>
        <dbReference type="Proteomes" id="UP001498398"/>
    </source>
</evidence>
<evidence type="ECO:0000259" key="4">
    <source>
        <dbReference type="PROSITE" id="PS51294"/>
    </source>
</evidence>
<dbReference type="EMBL" id="JBANRG010000009">
    <property type="protein sequence ID" value="KAK7463420.1"/>
    <property type="molecule type" value="Genomic_DNA"/>
</dbReference>
<evidence type="ECO:0000313" key="5">
    <source>
        <dbReference type="EMBL" id="KAK7463420.1"/>
    </source>
</evidence>
<dbReference type="Pfam" id="PF00249">
    <property type="entry name" value="Myb_DNA-binding"/>
    <property type="match status" value="1"/>
</dbReference>
<dbReference type="Pfam" id="PF13921">
    <property type="entry name" value="Myb_DNA-bind_6"/>
    <property type="match status" value="1"/>
</dbReference>
<reference evidence="5 6" key="1">
    <citation type="submission" date="2024-01" db="EMBL/GenBank/DDBJ databases">
        <title>A draft genome for the cacao thread blight pathogen Marasmiellus scandens.</title>
        <authorList>
            <person name="Baruah I.K."/>
            <person name="Leung J."/>
            <person name="Bukari Y."/>
            <person name="Amoako-Attah I."/>
            <person name="Meinhardt L.W."/>
            <person name="Bailey B.A."/>
            <person name="Cohen S.P."/>
        </authorList>
    </citation>
    <scope>NUCLEOTIDE SEQUENCE [LARGE SCALE GENOMIC DNA]</scope>
    <source>
        <strain evidence="5 6">GH-19</strain>
    </source>
</reference>
<feature type="domain" description="Myb-like" evidence="3">
    <location>
        <begin position="1"/>
        <end position="57"/>
    </location>
</feature>
<keyword evidence="1" id="KW-0175">Coiled coil</keyword>
<dbReference type="InterPro" id="IPR050560">
    <property type="entry name" value="MYB_TF"/>
</dbReference>
<dbReference type="CDD" id="cd00167">
    <property type="entry name" value="SANT"/>
    <property type="match status" value="3"/>
</dbReference>
<dbReference type="PROSITE" id="PS51294">
    <property type="entry name" value="HTH_MYB"/>
    <property type="match status" value="3"/>
</dbReference>
<dbReference type="InterPro" id="IPR017930">
    <property type="entry name" value="Myb_dom"/>
</dbReference>
<dbReference type="InterPro" id="IPR009057">
    <property type="entry name" value="Homeodomain-like_sf"/>
</dbReference>
<gene>
    <name evidence="5" type="ORF">VKT23_006773</name>
</gene>
<feature type="domain" description="Myb-like" evidence="3">
    <location>
        <begin position="58"/>
        <end position="108"/>
    </location>
</feature>
<dbReference type="PANTHER" id="PTHR45614:SF199">
    <property type="entry name" value="MYB-LIKE TRANSCRIPTION FACTOR (EUROFUNG)-RELATED"/>
    <property type="match status" value="1"/>
</dbReference>
<accession>A0ABR1JRD9</accession>